<sequence>MFVLLGPNASVLGSKVALNWVFFQLWFSCIACPFLDSEINI</sequence>
<dbReference type="AlphaFoldDB" id="A0AAV5HR44"/>
<proteinExistence type="predicted"/>
<accession>A0AAV5HR44</accession>
<dbReference type="Proteomes" id="UP001054252">
    <property type="component" value="Unassembled WGS sequence"/>
</dbReference>
<gene>
    <name evidence="1" type="ORF">SLEP1_g3327</name>
</gene>
<evidence type="ECO:0000313" key="2">
    <source>
        <dbReference type="Proteomes" id="UP001054252"/>
    </source>
</evidence>
<name>A0AAV5HR44_9ROSI</name>
<reference evidence="1 2" key="1">
    <citation type="journal article" date="2021" name="Commun. Biol.">
        <title>The genome of Shorea leprosula (Dipterocarpaceae) highlights the ecological relevance of drought in aseasonal tropical rainforests.</title>
        <authorList>
            <person name="Ng K.K.S."/>
            <person name="Kobayashi M.J."/>
            <person name="Fawcett J.A."/>
            <person name="Hatakeyama M."/>
            <person name="Paape T."/>
            <person name="Ng C.H."/>
            <person name="Ang C.C."/>
            <person name="Tnah L.H."/>
            <person name="Lee C.T."/>
            <person name="Nishiyama T."/>
            <person name="Sese J."/>
            <person name="O'Brien M.J."/>
            <person name="Copetti D."/>
            <person name="Mohd Noor M.I."/>
            <person name="Ong R.C."/>
            <person name="Putra M."/>
            <person name="Sireger I.Z."/>
            <person name="Indrioko S."/>
            <person name="Kosugi Y."/>
            <person name="Izuno A."/>
            <person name="Isagi Y."/>
            <person name="Lee S.L."/>
            <person name="Shimizu K.K."/>
        </authorList>
    </citation>
    <scope>NUCLEOTIDE SEQUENCE [LARGE SCALE GENOMIC DNA]</scope>
    <source>
        <strain evidence="1">214</strain>
    </source>
</reference>
<protein>
    <submittedName>
        <fullName evidence="1">Uncharacterized protein</fullName>
    </submittedName>
</protein>
<keyword evidence="2" id="KW-1185">Reference proteome</keyword>
<organism evidence="1 2">
    <name type="scientific">Rubroshorea leprosula</name>
    <dbReference type="NCBI Taxonomy" id="152421"/>
    <lineage>
        <taxon>Eukaryota</taxon>
        <taxon>Viridiplantae</taxon>
        <taxon>Streptophyta</taxon>
        <taxon>Embryophyta</taxon>
        <taxon>Tracheophyta</taxon>
        <taxon>Spermatophyta</taxon>
        <taxon>Magnoliopsida</taxon>
        <taxon>eudicotyledons</taxon>
        <taxon>Gunneridae</taxon>
        <taxon>Pentapetalae</taxon>
        <taxon>rosids</taxon>
        <taxon>malvids</taxon>
        <taxon>Malvales</taxon>
        <taxon>Dipterocarpaceae</taxon>
        <taxon>Rubroshorea</taxon>
    </lineage>
</organism>
<dbReference type="EMBL" id="BPVZ01000003">
    <property type="protein sequence ID" value="GKU89150.1"/>
    <property type="molecule type" value="Genomic_DNA"/>
</dbReference>
<comment type="caution">
    <text evidence="1">The sequence shown here is derived from an EMBL/GenBank/DDBJ whole genome shotgun (WGS) entry which is preliminary data.</text>
</comment>
<evidence type="ECO:0000313" key="1">
    <source>
        <dbReference type="EMBL" id="GKU89150.1"/>
    </source>
</evidence>